<dbReference type="GO" id="GO:0016887">
    <property type="term" value="F:ATP hydrolysis activity"/>
    <property type="evidence" value="ECO:0007669"/>
    <property type="project" value="RHEA"/>
</dbReference>
<dbReference type="GO" id="GO:0006281">
    <property type="term" value="P:DNA repair"/>
    <property type="evidence" value="ECO:0007669"/>
    <property type="project" value="UniProtKB-KW"/>
</dbReference>
<comment type="cofactor">
    <cofactor evidence="1">
        <name>Mg(2+)</name>
        <dbReference type="ChEBI" id="CHEBI:18420"/>
    </cofactor>
</comment>
<protein>
    <recommendedName>
        <fullName evidence="1">ATP-dependent DNA helicase</fullName>
        <ecNumber evidence="1">5.6.2.3</ecNumber>
    </recommendedName>
</protein>
<keyword evidence="5" id="KW-1185">Reference proteome</keyword>
<dbReference type="PANTHER" id="PTHR10492:SF101">
    <property type="entry name" value="ATP-DEPENDENT DNA HELICASE"/>
    <property type="match status" value="1"/>
</dbReference>
<feature type="domain" description="DNA helicase Pif1-like DEAD-box helicase" evidence="2">
    <location>
        <begin position="769"/>
        <end position="869"/>
    </location>
</feature>
<keyword evidence="1" id="KW-0227">DNA damage</keyword>
<dbReference type="Pfam" id="PF14214">
    <property type="entry name" value="Helitron_like_N"/>
    <property type="match status" value="1"/>
</dbReference>
<keyword evidence="1" id="KW-0347">Helicase</keyword>
<dbReference type="GO" id="GO:0006310">
    <property type="term" value="P:DNA recombination"/>
    <property type="evidence" value="ECO:0007669"/>
    <property type="project" value="UniProtKB-KW"/>
</dbReference>
<dbReference type="GO" id="GO:0043139">
    <property type="term" value="F:5'-3' DNA helicase activity"/>
    <property type="evidence" value="ECO:0007669"/>
    <property type="project" value="UniProtKB-EC"/>
</dbReference>
<dbReference type="Pfam" id="PF05970">
    <property type="entry name" value="PIF1"/>
    <property type="match status" value="1"/>
</dbReference>
<comment type="catalytic activity">
    <reaction evidence="1">
        <text>ATP + H2O = ADP + phosphate + H(+)</text>
        <dbReference type="Rhea" id="RHEA:13065"/>
        <dbReference type="ChEBI" id="CHEBI:15377"/>
        <dbReference type="ChEBI" id="CHEBI:15378"/>
        <dbReference type="ChEBI" id="CHEBI:30616"/>
        <dbReference type="ChEBI" id="CHEBI:43474"/>
        <dbReference type="ChEBI" id="CHEBI:456216"/>
        <dbReference type="EC" id="5.6.2.3"/>
    </reaction>
</comment>
<dbReference type="GO" id="GO:0005524">
    <property type="term" value="F:ATP binding"/>
    <property type="evidence" value="ECO:0007669"/>
    <property type="project" value="UniProtKB-KW"/>
</dbReference>
<dbReference type="PANTHER" id="PTHR10492">
    <property type="match status" value="1"/>
</dbReference>
<keyword evidence="1" id="KW-0234">DNA repair</keyword>
<evidence type="ECO:0000313" key="4">
    <source>
        <dbReference type="EMBL" id="CDY23736.1"/>
    </source>
</evidence>
<sequence>MDYSVVHAPGPYTIRIQGQTHHRIGSLIPRQGRPPEYLQLYIFDTGNEVRNRLNTMGQTSTEVVQFQSDTLQQIRDNHPLFMSLQYPLLFPYGEYGFHPEISLHLETGTSRTRQFLTIRQFYAAQIQTHLNQGLTLIKGGRLLHQYVVDVYTAIEEDRLRWARNNQDILRAELYSNVLDDVSKGETDAKIIGQRFILPPSFTGGPRYLVEKYHDAMAISREYGNPDLFIRMTANPNWREIKDHFDRYGGDSPNDRPDIECRVFKMKLDQLLKDFKKRTFFKPYTAALHRIEFQKRGLPHAHILLWFGSSSRTPSAEEVDEIILAELPNREKDPEAYNLVTKHMIHGPCGVINLKSPCMENNVYTKKYPRQYNDNNSIDKSGYVLYRRRRNENAYVVKDGVILNNTFVVPHNIKLLKKYEAHINVEWCNRTSAVKYLFKYITKGVDRASAVIERGNTETASDPMASGETSERVIKQQNEIQDYVDARYLSACESMWWTFAFHIHKRKTSVEKLIIHFEGEHNITIKSTDNLSRVIRKPGIEKKMFTEWMVLCRRSAFAQTLTYVQIPEYFVWNNSSKIWSERKKGKTIGRIVAVHPSTGDRYYLRILINKIKRPRSYDEYLDNDVEWLESMIEGARTATPFQLRDMFVTFLNNCFVASPGKLWEHSWKSMSEDILHKRQRLLGHTNLKLDDETLEQYTLIEVEKLMRMHDRSLNDIKEMPKIKHVLLKELGKSLWNQEMDYDVAEETLRHDTLWHRENIPIQSHYIQTCSRKQIVLPVASSGITALLLPNGRMAHSRFNIPLKLSADKLCNIKPDEAPMTHKHAFKALEKTLKDIMSMKNPLAKDQTFSGKTVLLGGDFRQILPVILQESVEEDGDDAYREQMIIIHNSLVQEFKDDSLKQVLDAAHGDVKKLKASQSSYTDKTILTPRNDTVDEINAYTISKNDGESRDYYSYDSFEISDTQSDQNDSLYAIEYLNSMEFPGLPAHKLTLKVGPPVMPYTAALHRIEFQKRGLPHAHILLWFGSSSRTPSAEEVDEIILAELPNREKDPEAYNLVTKHMIHGPCGVINLKSPCMENNVYTKKYPRQYNDNNSIDKSGYVLYRRRRNENAYVVKDGVILNNTFVVPHNIKLLKKYEAHINVEWCNRTSAVKYLFKYITKGVDRASAVIERGNTETASDPMASGETSERVIKQQNEIQDYVDARYLSACESMWWTFAFHIHKRKTSVEKLIIHFEGEHNITIKSTDNLSRVIRKPGIEKKMFTEWMVLCRRSAFAQTLTYVQIPEYFVWNNSSKIWSERKKGKTIGRIVAVHPSTGDRYYLRILINKIKRPRSYDELKTFNNVK</sequence>
<feature type="domain" description="Helitron helicase-like" evidence="3">
    <location>
        <begin position="122"/>
        <end position="304"/>
    </location>
</feature>
<accession>A0A078GEF5</accession>
<dbReference type="OMA" id="FEGEHNI"/>
<dbReference type="Gramene" id="CDY23736">
    <property type="protein sequence ID" value="CDY23736"/>
    <property type="gene ID" value="GSBRNA2T00024065001"/>
</dbReference>
<dbReference type="PaxDb" id="3708-A0A078GEF5"/>
<dbReference type="InterPro" id="IPR010285">
    <property type="entry name" value="DNA_helicase_pif1-like_DEAD"/>
</dbReference>
<proteinExistence type="inferred from homology"/>
<reference evidence="4 5" key="1">
    <citation type="journal article" date="2014" name="Science">
        <title>Plant genetics. Early allopolyploid evolution in the post-Neolithic Brassica napus oilseed genome.</title>
        <authorList>
            <person name="Chalhoub B."/>
            <person name="Denoeud F."/>
            <person name="Liu S."/>
            <person name="Parkin I.A."/>
            <person name="Tang H."/>
            <person name="Wang X."/>
            <person name="Chiquet J."/>
            <person name="Belcram H."/>
            <person name="Tong C."/>
            <person name="Samans B."/>
            <person name="Correa M."/>
            <person name="Da Silva C."/>
            <person name="Just J."/>
            <person name="Falentin C."/>
            <person name="Koh C.S."/>
            <person name="Le Clainche I."/>
            <person name="Bernard M."/>
            <person name="Bento P."/>
            <person name="Noel B."/>
            <person name="Labadie K."/>
            <person name="Alberti A."/>
            <person name="Charles M."/>
            <person name="Arnaud D."/>
            <person name="Guo H."/>
            <person name="Daviaud C."/>
            <person name="Alamery S."/>
            <person name="Jabbari K."/>
            <person name="Zhao M."/>
            <person name="Edger P.P."/>
            <person name="Chelaifa H."/>
            <person name="Tack D."/>
            <person name="Lassalle G."/>
            <person name="Mestiri I."/>
            <person name="Schnel N."/>
            <person name="Le Paslier M.C."/>
            <person name="Fan G."/>
            <person name="Renault V."/>
            <person name="Bayer P.E."/>
            <person name="Golicz A.A."/>
            <person name="Manoli S."/>
            <person name="Lee T.H."/>
            <person name="Thi V.H."/>
            <person name="Chalabi S."/>
            <person name="Hu Q."/>
            <person name="Fan C."/>
            <person name="Tollenaere R."/>
            <person name="Lu Y."/>
            <person name="Battail C."/>
            <person name="Shen J."/>
            <person name="Sidebottom C.H."/>
            <person name="Wang X."/>
            <person name="Canaguier A."/>
            <person name="Chauveau A."/>
            <person name="Berard A."/>
            <person name="Deniot G."/>
            <person name="Guan M."/>
            <person name="Liu Z."/>
            <person name="Sun F."/>
            <person name="Lim Y.P."/>
            <person name="Lyons E."/>
            <person name="Town C.D."/>
            <person name="Bancroft I."/>
            <person name="Wang X."/>
            <person name="Meng J."/>
            <person name="Ma J."/>
            <person name="Pires J.C."/>
            <person name="King G.J."/>
            <person name="Brunel D."/>
            <person name="Delourme R."/>
            <person name="Renard M."/>
            <person name="Aury J.M."/>
            <person name="Adams K.L."/>
            <person name="Batley J."/>
            <person name="Snowdon R.J."/>
            <person name="Tost J."/>
            <person name="Edwards D."/>
            <person name="Zhou Y."/>
            <person name="Hua W."/>
            <person name="Sharpe A.G."/>
            <person name="Paterson A.H."/>
            <person name="Guan C."/>
            <person name="Wincker P."/>
        </authorList>
    </citation>
    <scope>NUCLEOTIDE SEQUENCE [LARGE SCALE GENOMIC DNA]</scope>
    <source>
        <strain evidence="5">cv. Darmor-bzh</strain>
    </source>
</reference>
<comment type="similarity">
    <text evidence="1">Belongs to the helicase family.</text>
</comment>
<gene>
    <name evidence="4" type="primary">BnaC04g43860D</name>
    <name evidence="4" type="ORF">GSBRNA2T00024065001</name>
</gene>
<dbReference type="Proteomes" id="UP000028999">
    <property type="component" value="Unassembled WGS sequence"/>
</dbReference>
<evidence type="ECO:0000259" key="2">
    <source>
        <dbReference type="Pfam" id="PF05970"/>
    </source>
</evidence>
<evidence type="ECO:0000256" key="1">
    <source>
        <dbReference type="RuleBase" id="RU363044"/>
    </source>
</evidence>
<keyword evidence="1" id="KW-0378">Hydrolase</keyword>
<dbReference type="GO" id="GO:0000723">
    <property type="term" value="P:telomere maintenance"/>
    <property type="evidence" value="ECO:0007669"/>
    <property type="project" value="InterPro"/>
</dbReference>
<evidence type="ECO:0000259" key="3">
    <source>
        <dbReference type="Pfam" id="PF14214"/>
    </source>
</evidence>
<keyword evidence="1" id="KW-0067">ATP-binding</keyword>
<dbReference type="EC" id="5.6.2.3" evidence="1"/>
<keyword evidence="1" id="KW-0547">Nucleotide-binding</keyword>
<keyword evidence="1" id="KW-0233">DNA recombination</keyword>
<dbReference type="STRING" id="3708.A0A078GEF5"/>
<dbReference type="EMBL" id="LK032148">
    <property type="protein sequence ID" value="CDY23736.1"/>
    <property type="molecule type" value="Genomic_DNA"/>
</dbReference>
<evidence type="ECO:0000313" key="5">
    <source>
        <dbReference type="Proteomes" id="UP000028999"/>
    </source>
</evidence>
<name>A0A078GEF5_BRANA</name>
<dbReference type="InterPro" id="IPR025476">
    <property type="entry name" value="Helitron_helicase-like"/>
</dbReference>
<organism evidence="4 5">
    <name type="scientific">Brassica napus</name>
    <name type="common">Rape</name>
    <dbReference type="NCBI Taxonomy" id="3708"/>
    <lineage>
        <taxon>Eukaryota</taxon>
        <taxon>Viridiplantae</taxon>
        <taxon>Streptophyta</taxon>
        <taxon>Embryophyta</taxon>
        <taxon>Tracheophyta</taxon>
        <taxon>Spermatophyta</taxon>
        <taxon>Magnoliopsida</taxon>
        <taxon>eudicotyledons</taxon>
        <taxon>Gunneridae</taxon>
        <taxon>Pentapetalae</taxon>
        <taxon>rosids</taxon>
        <taxon>malvids</taxon>
        <taxon>Brassicales</taxon>
        <taxon>Brassicaceae</taxon>
        <taxon>Brassiceae</taxon>
        <taxon>Brassica</taxon>
    </lineage>
</organism>